<evidence type="ECO:0000313" key="2">
    <source>
        <dbReference type="Proteomes" id="UP001162501"/>
    </source>
</evidence>
<dbReference type="EMBL" id="OX596098">
    <property type="protein sequence ID" value="CAM9624767.1"/>
    <property type="molecule type" value="Genomic_DNA"/>
</dbReference>
<reference evidence="1" key="2">
    <citation type="submission" date="2025-03" db="EMBL/GenBank/DDBJ databases">
        <authorList>
            <consortium name="ELIXIR-Norway"/>
            <consortium name="Elixir Norway"/>
        </authorList>
    </citation>
    <scope>NUCLEOTIDE SEQUENCE</scope>
</reference>
<reference evidence="1" key="1">
    <citation type="submission" date="2023-05" db="EMBL/GenBank/DDBJ databases">
        <authorList>
            <consortium name="ELIXIR-Norway"/>
        </authorList>
    </citation>
    <scope>NUCLEOTIDE SEQUENCE</scope>
</reference>
<gene>
    <name evidence="1" type="ORF">MRATA1EN22A_LOCUS5141</name>
</gene>
<name>A0AC59YE91_RANTA</name>
<protein>
    <submittedName>
        <fullName evidence="1">Uncharacterized protein</fullName>
    </submittedName>
</protein>
<proteinExistence type="predicted"/>
<organism evidence="1 2">
    <name type="scientific">Rangifer tarandus platyrhynchus</name>
    <name type="common">Svalbard reindeer</name>
    <dbReference type="NCBI Taxonomy" id="3082113"/>
    <lineage>
        <taxon>Eukaryota</taxon>
        <taxon>Metazoa</taxon>
        <taxon>Chordata</taxon>
        <taxon>Craniata</taxon>
        <taxon>Vertebrata</taxon>
        <taxon>Euteleostomi</taxon>
        <taxon>Mammalia</taxon>
        <taxon>Eutheria</taxon>
        <taxon>Laurasiatheria</taxon>
        <taxon>Artiodactyla</taxon>
        <taxon>Ruminantia</taxon>
        <taxon>Pecora</taxon>
        <taxon>Cervidae</taxon>
        <taxon>Odocoileinae</taxon>
        <taxon>Rangifer</taxon>
    </lineage>
</organism>
<accession>A0AC59YE91</accession>
<dbReference type="Proteomes" id="UP001162501">
    <property type="component" value="Chromosome 14"/>
</dbReference>
<sequence length="77" mass="8268">MLFQRARGPVLPGTSLLDPLLSQGHISPIRPIGLTKGNYPVSSGGSPRSLAPVCLLEGSPEVSCQHLQREQDSCFRL</sequence>
<evidence type="ECO:0000313" key="1">
    <source>
        <dbReference type="EMBL" id="CAM9624767.1"/>
    </source>
</evidence>